<organism evidence="3 4">
    <name type="scientific">Panicum hallii var. hallii</name>
    <dbReference type="NCBI Taxonomy" id="1504633"/>
    <lineage>
        <taxon>Eukaryota</taxon>
        <taxon>Viridiplantae</taxon>
        <taxon>Streptophyta</taxon>
        <taxon>Embryophyta</taxon>
        <taxon>Tracheophyta</taxon>
        <taxon>Spermatophyta</taxon>
        <taxon>Magnoliopsida</taxon>
        <taxon>Liliopsida</taxon>
        <taxon>Poales</taxon>
        <taxon>Poaceae</taxon>
        <taxon>PACMAD clade</taxon>
        <taxon>Panicoideae</taxon>
        <taxon>Panicodae</taxon>
        <taxon>Paniceae</taxon>
        <taxon>Panicinae</taxon>
        <taxon>Panicum</taxon>
        <taxon>Panicum sect. Panicum</taxon>
    </lineage>
</organism>
<evidence type="ECO:0000256" key="2">
    <source>
        <dbReference type="SAM" id="SignalP"/>
    </source>
</evidence>
<dbReference type="EMBL" id="CM009753">
    <property type="protein sequence ID" value="PUZ58513.1"/>
    <property type="molecule type" value="Genomic_DNA"/>
</dbReference>
<dbReference type="Gramene" id="PUZ58513">
    <property type="protein sequence ID" value="PUZ58513"/>
    <property type="gene ID" value="GQ55_5G514700"/>
</dbReference>
<reference evidence="3 4" key="1">
    <citation type="submission" date="2018-04" db="EMBL/GenBank/DDBJ databases">
        <title>WGS assembly of Panicum hallii var. hallii HAL2.</title>
        <authorList>
            <person name="Lovell J."/>
            <person name="Jenkins J."/>
            <person name="Lowry D."/>
            <person name="Mamidi S."/>
            <person name="Sreedasyam A."/>
            <person name="Weng X."/>
            <person name="Barry K."/>
            <person name="Bonette J."/>
            <person name="Campitelli B."/>
            <person name="Daum C."/>
            <person name="Gordon S."/>
            <person name="Gould B."/>
            <person name="Lipzen A."/>
            <person name="MacQueen A."/>
            <person name="Palacio-Mejia J."/>
            <person name="Plott C."/>
            <person name="Shakirov E."/>
            <person name="Shu S."/>
            <person name="Yoshinaga Y."/>
            <person name="Zane M."/>
            <person name="Rokhsar D."/>
            <person name="Grimwood J."/>
            <person name="Schmutz J."/>
            <person name="Juenger T."/>
        </authorList>
    </citation>
    <scope>NUCLEOTIDE SEQUENCE [LARGE SCALE GENOMIC DNA]</scope>
    <source>
        <strain evidence="4">cv. HAL2</strain>
    </source>
</reference>
<keyword evidence="2" id="KW-0732">Signal</keyword>
<dbReference type="Proteomes" id="UP000244336">
    <property type="component" value="Chromosome 5"/>
</dbReference>
<sequence>MSNLLGAVLLGAALSWSNLAGSLQRSPHGDGQARAGVVGGGAASAAPRPPGGLRQRGGHQVRGPLPQRRRVGRRPRGGDRVRPPLHRRGLLPQRRPALHRRRRVVPLEARRRRGPAHRAPQVGRRPGHRAALGQHPRQGTVVVTRSGTFSSDPPAAPRLRILPAAPDRRRAVQQPPDVRGARVGLRQARLRRAGDEHLHVGQPLHGAPPRRRARARCVPHPAGDQAAGLRGLRQRRNGGAVGDLQDPDALLRTTTSLAAVGAL</sequence>
<feature type="chain" id="PRO_5015724568" evidence="2">
    <location>
        <begin position="21"/>
        <end position="263"/>
    </location>
</feature>
<feature type="compositionally biased region" description="Basic residues" evidence="1">
    <location>
        <begin position="96"/>
        <end position="116"/>
    </location>
</feature>
<name>A0A2T7DSF8_9POAL</name>
<proteinExistence type="predicted"/>
<evidence type="ECO:0000256" key="1">
    <source>
        <dbReference type="SAM" id="MobiDB-lite"/>
    </source>
</evidence>
<feature type="region of interest" description="Disordered" evidence="1">
    <location>
        <begin position="22"/>
        <end position="134"/>
    </location>
</feature>
<dbReference type="STRING" id="1504633.A0A2T7DSF8"/>
<protein>
    <submittedName>
        <fullName evidence="3">Uncharacterized protein</fullName>
    </submittedName>
</protein>
<evidence type="ECO:0000313" key="3">
    <source>
        <dbReference type="EMBL" id="PUZ58513.1"/>
    </source>
</evidence>
<gene>
    <name evidence="3" type="ORF">GQ55_5G514700</name>
</gene>
<accession>A0A2T7DSF8</accession>
<evidence type="ECO:0000313" key="4">
    <source>
        <dbReference type="Proteomes" id="UP000244336"/>
    </source>
</evidence>
<dbReference type="AlphaFoldDB" id="A0A2T7DSF8"/>
<feature type="signal peptide" evidence="2">
    <location>
        <begin position="1"/>
        <end position="20"/>
    </location>
</feature>
<keyword evidence="4" id="KW-1185">Reference proteome</keyword>